<dbReference type="AlphaFoldDB" id="A0A5N6UWA5"/>
<evidence type="ECO:0000313" key="2">
    <source>
        <dbReference type="Proteomes" id="UP000326950"/>
    </source>
</evidence>
<dbReference type="OrthoDB" id="4851849at2759"/>
<keyword evidence="2" id="KW-1185">Reference proteome</keyword>
<reference evidence="1 2" key="1">
    <citation type="submission" date="2019-04" db="EMBL/GenBank/DDBJ databases">
        <title>Friends and foes A comparative genomics study of 23 Aspergillus species from section Flavi.</title>
        <authorList>
            <consortium name="DOE Joint Genome Institute"/>
            <person name="Kjaerbolling I."/>
            <person name="Vesth T."/>
            <person name="Frisvad J.C."/>
            <person name="Nybo J.L."/>
            <person name="Theobald S."/>
            <person name="Kildgaard S."/>
            <person name="Isbrandt T."/>
            <person name="Kuo A."/>
            <person name="Sato A."/>
            <person name="Lyhne E.K."/>
            <person name="Kogle M.E."/>
            <person name="Wiebenga A."/>
            <person name="Kun R.S."/>
            <person name="Lubbers R.J."/>
            <person name="Makela M.R."/>
            <person name="Barry K."/>
            <person name="Chovatia M."/>
            <person name="Clum A."/>
            <person name="Daum C."/>
            <person name="Haridas S."/>
            <person name="He G."/>
            <person name="LaButti K."/>
            <person name="Lipzen A."/>
            <person name="Mondo S."/>
            <person name="Riley R."/>
            <person name="Salamov A."/>
            <person name="Simmons B.A."/>
            <person name="Magnuson J.K."/>
            <person name="Henrissat B."/>
            <person name="Mortensen U.H."/>
            <person name="Larsen T.O."/>
            <person name="Devries R.P."/>
            <person name="Grigoriev I.V."/>
            <person name="Machida M."/>
            <person name="Baker S.E."/>
            <person name="Andersen M.R."/>
        </authorList>
    </citation>
    <scope>NUCLEOTIDE SEQUENCE [LARGE SCALE GENOMIC DNA]</scope>
    <source>
        <strain evidence="1 2">CBS 117626</strain>
    </source>
</reference>
<dbReference type="EMBL" id="ML738622">
    <property type="protein sequence ID" value="KAE8162956.1"/>
    <property type="molecule type" value="Genomic_DNA"/>
</dbReference>
<dbReference type="Proteomes" id="UP000326950">
    <property type="component" value="Unassembled WGS sequence"/>
</dbReference>
<proteinExistence type="predicted"/>
<name>A0A5N6UWA5_ASPTM</name>
<protein>
    <submittedName>
        <fullName evidence="1">Uncharacterized protein</fullName>
    </submittedName>
</protein>
<accession>A0A5N6UWA5</accession>
<sequence>MDYGVMSSETFMETCTLMDTYKILLRQASPLEFHEACLAGKVFEFAECYHKMDRAHRRLMKNIHPFMLSDDLGREKHR</sequence>
<evidence type="ECO:0000313" key="1">
    <source>
        <dbReference type="EMBL" id="KAE8162956.1"/>
    </source>
</evidence>
<organism evidence="1 2">
    <name type="scientific">Aspergillus tamarii</name>
    <dbReference type="NCBI Taxonomy" id="41984"/>
    <lineage>
        <taxon>Eukaryota</taxon>
        <taxon>Fungi</taxon>
        <taxon>Dikarya</taxon>
        <taxon>Ascomycota</taxon>
        <taxon>Pezizomycotina</taxon>
        <taxon>Eurotiomycetes</taxon>
        <taxon>Eurotiomycetidae</taxon>
        <taxon>Eurotiales</taxon>
        <taxon>Aspergillaceae</taxon>
        <taxon>Aspergillus</taxon>
        <taxon>Aspergillus subgen. Circumdati</taxon>
    </lineage>
</organism>
<gene>
    <name evidence="1" type="ORF">BDV40DRAFT_263909</name>
</gene>